<gene>
    <name evidence="2" type="ORF">ACJMK2_026024</name>
</gene>
<keyword evidence="1" id="KW-1133">Transmembrane helix</keyword>
<evidence type="ECO:0000256" key="1">
    <source>
        <dbReference type="SAM" id="Phobius"/>
    </source>
</evidence>
<keyword evidence="3" id="KW-1185">Reference proteome</keyword>
<dbReference type="Gene3D" id="2.60.40.10">
    <property type="entry name" value="Immunoglobulins"/>
    <property type="match status" value="1"/>
</dbReference>
<dbReference type="Proteomes" id="UP001634394">
    <property type="component" value="Unassembled WGS sequence"/>
</dbReference>
<comment type="caution">
    <text evidence="2">The sequence shown here is derived from an EMBL/GenBank/DDBJ whole genome shotgun (WGS) entry which is preliminary data.</text>
</comment>
<dbReference type="SUPFAM" id="SSF48726">
    <property type="entry name" value="Immunoglobulin"/>
    <property type="match status" value="1"/>
</dbReference>
<reference evidence="2 3" key="1">
    <citation type="submission" date="2024-11" db="EMBL/GenBank/DDBJ databases">
        <title>Chromosome-level genome assembly of the freshwater bivalve Anodonta woodiana.</title>
        <authorList>
            <person name="Chen X."/>
        </authorList>
    </citation>
    <scope>NUCLEOTIDE SEQUENCE [LARGE SCALE GENOMIC DNA]</scope>
    <source>
        <strain evidence="2">MN2024</strain>
        <tissue evidence="2">Gills</tissue>
    </source>
</reference>
<keyword evidence="1" id="KW-0812">Transmembrane</keyword>
<evidence type="ECO:0000313" key="3">
    <source>
        <dbReference type="Proteomes" id="UP001634394"/>
    </source>
</evidence>
<keyword evidence="1" id="KW-0472">Membrane</keyword>
<dbReference type="InterPro" id="IPR036179">
    <property type="entry name" value="Ig-like_dom_sf"/>
</dbReference>
<protein>
    <submittedName>
        <fullName evidence="2">Uncharacterized protein</fullName>
    </submittedName>
</protein>
<dbReference type="AlphaFoldDB" id="A0ABD3XLT4"/>
<dbReference type="EMBL" id="JBJQND010000002">
    <property type="protein sequence ID" value="KAL3885997.1"/>
    <property type="molecule type" value="Genomic_DNA"/>
</dbReference>
<evidence type="ECO:0000313" key="2">
    <source>
        <dbReference type="EMBL" id="KAL3885997.1"/>
    </source>
</evidence>
<feature type="non-terminal residue" evidence="2">
    <location>
        <position position="313"/>
    </location>
</feature>
<dbReference type="InterPro" id="IPR013783">
    <property type="entry name" value="Ig-like_fold"/>
</dbReference>
<organism evidence="2 3">
    <name type="scientific">Sinanodonta woodiana</name>
    <name type="common">Chinese pond mussel</name>
    <name type="synonym">Anodonta woodiana</name>
    <dbReference type="NCBI Taxonomy" id="1069815"/>
    <lineage>
        <taxon>Eukaryota</taxon>
        <taxon>Metazoa</taxon>
        <taxon>Spiralia</taxon>
        <taxon>Lophotrochozoa</taxon>
        <taxon>Mollusca</taxon>
        <taxon>Bivalvia</taxon>
        <taxon>Autobranchia</taxon>
        <taxon>Heteroconchia</taxon>
        <taxon>Palaeoheterodonta</taxon>
        <taxon>Unionida</taxon>
        <taxon>Unionoidea</taxon>
        <taxon>Unionidae</taxon>
        <taxon>Unioninae</taxon>
        <taxon>Sinanodonta</taxon>
    </lineage>
</organism>
<accession>A0ABD3XLT4</accession>
<proteinExistence type="predicted"/>
<name>A0ABD3XLT4_SINWO</name>
<feature type="transmembrane region" description="Helical" evidence="1">
    <location>
        <begin position="282"/>
        <end position="304"/>
    </location>
</feature>
<sequence>MKTSEPSSASYIVRYFRPNATKSQWKYCYPKMICISCLTFLPILITQAIHISEQIKHINESSSIDVCKGNDVDLVWKVEEEKNKISNLDWYFKNKIICTSSPVEAFTVKPPYHGRIERIGKTEIRLKNVSIDDEGIYILFPMFAWSTEENIMELKLRVLEPPTNKCTCNTEHPPDFTSELTESYCGRPQVSHVWKRKQTFEVLGEGNHILNSLLQDKELLCCRDGEAMKCVDNNEQFCTTVIIPHRVTERPSEDGKIQHTDSVTIPVTDTGSTNTHYMEPVVLANFIVCLLTAILAVLVFIIIYKIRKKNKDV</sequence>